<feature type="compositionally biased region" description="Basic residues" evidence="1">
    <location>
        <begin position="147"/>
        <end position="159"/>
    </location>
</feature>
<feature type="compositionally biased region" description="Basic residues" evidence="1">
    <location>
        <begin position="128"/>
        <end position="140"/>
    </location>
</feature>
<dbReference type="EnsemblPlants" id="KEH35641">
    <property type="protein sequence ID" value="KEH35641"/>
    <property type="gene ID" value="MTR_3g097180"/>
</dbReference>
<dbReference type="PANTHER" id="PTHR34194">
    <property type="entry name" value="F14J8.16 PROTEIN"/>
    <property type="match status" value="1"/>
</dbReference>
<reference evidence="2 4" key="1">
    <citation type="journal article" date="2011" name="Nature">
        <title>The Medicago genome provides insight into the evolution of rhizobial symbioses.</title>
        <authorList>
            <person name="Young N.D."/>
            <person name="Debelle F."/>
            <person name="Oldroyd G.E."/>
            <person name="Geurts R."/>
            <person name="Cannon S.B."/>
            <person name="Udvardi M.K."/>
            <person name="Benedito V.A."/>
            <person name="Mayer K.F."/>
            <person name="Gouzy J."/>
            <person name="Schoof H."/>
            <person name="Van de Peer Y."/>
            <person name="Proost S."/>
            <person name="Cook D.R."/>
            <person name="Meyers B.C."/>
            <person name="Spannagl M."/>
            <person name="Cheung F."/>
            <person name="De Mita S."/>
            <person name="Krishnakumar V."/>
            <person name="Gundlach H."/>
            <person name="Zhou S."/>
            <person name="Mudge J."/>
            <person name="Bharti A.K."/>
            <person name="Murray J.D."/>
            <person name="Naoumkina M.A."/>
            <person name="Rosen B."/>
            <person name="Silverstein K.A."/>
            <person name="Tang H."/>
            <person name="Rombauts S."/>
            <person name="Zhao P.X."/>
            <person name="Zhou P."/>
            <person name="Barbe V."/>
            <person name="Bardou P."/>
            <person name="Bechner M."/>
            <person name="Bellec A."/>
            <person name="Berger A."/>
            <person name="Berges H."/>
            <person name="Bidwell S."/>
            <person name="Bisseling T."/>
            <person name="Choisne N."/>
            <person name="Couloux A."/>
            <person name="Denny R."/>
            <person name="Deshpande S."/>
            <person name="Dai X."/>
            <person name="Doyle J.J."/>
            <person name="Dudez A.M."/>
            <person name="Farmer A.D."/>
            <person name="Fouteau S."/>
            <person name="Franken C."/>
            <person name="Gibelin C."/>
            <person name="Gish J."/>
            <person name="Goldstein S."/>
            <person name="Gonzalez A.J."/>
            <person name="Green P.J."/>
            <person name="Hallab A."/>
            <person name="Hartog M."/>
            <person name="Hua A."/>
            <person name="Humphray S.J."/>
            <person name="Jeong D.H."/>
            <person name="Jing Y."/>
            <person name="Jocker A."/>
            <person name="Kenton S.M."/>
            <person name="Kim D.J."/>
            <person name="Klee K."/>
            <person name="Lai H."/>
            <person name="Lang C."/>
            <person name="Lin S."/>
            <person name="Macmil S.L."/>
            <person name="Magdelenat G."/>
            <person name="Matthews L."/>
            <person name="McCorrison J."/>
            <person name="Monaghan E.L."/>
            <person name="Mun J.H."/>
            <person name="Najar F.Z."/>
            <person name="Nicholson C."/>
            <person name="Noirot C."/>
            <person name="O'Bleness M."/>
            <person name="Paule C.R."/>
            <person name="Poulain J."/>
            <person name="Prion F."/>
            <person name="Qin B."/>
            <person name="Qu C."/>
            <person name="Retzel E.F."/>
            <person name="Riddle C."/>
            <person name="Sallet E."/>
            <person name="Samain S."/>
            <person name="Samson N."/>
            <person name="Sanders I."/>
            <person name="Saurat O."/>
            <person name="Scarpelli C."/>
            <person name="Schiex T."/>
            <person name="Segurens B."/>
            <person name="Severin A.J."/>
            <person name="Sherrier D.J."/>
            <person name="Shi R."/>
            <person name="Sims S."/>
            <person name="Singer S.R."/>
            <person name="Sinharoy S."/>
            <person name="Sterck L."/>
            <person name="Viollet A."/>
            <person name="Wang B.B."/>
            <person name="Wang K."/>
            <person name="Wang M."/>
            <person name="Wang X."/>
            <person name="Warfsmann J."/>
            <person name="Weissenbach J."/>
            <person name="White D.D."/>
            <person name="White J.D."/>
            <person name="Wiley G.B."/>
            <person name="Wincker P."/>
            <person name="Xing Y."/>
            <person name="Yang L."/>
            <person name="Yao Z."/>
            <person name="Ying F."/>
            <person name="Zhai J."/>
            <person name="Zhou L."/>
            <person name="Zuber A."/>
            <person name="Denarie J."/>
            <person name="Dixon R.A."/>
            <person name="May G.D."/>
            <person name="Schwartz D.C."/>
            <person name="Rogers J."/>
            <person name="Quetier F."/>
            <person name="Town C.D."/>
            <person name="Roe B.A."/>
        </authorList>
    </citation>
    <scope>NUCLEOTIDE SEQUENCE [LARGE SCALE GENOMIC DNA]</scope>
    <source>
        <strain evidence="2">A17</strain>
        <strain evidence="3 4">cv. Jemalong A17</strain>
    </source>
</reference>
<evidence type="ECO:0000313" key="4">
    <source>
        <dbReference type="Proteomes" id="UP000002051"/>
    </source>
</evidence>
<reference evidence="3" key="3">
    <citation type="submission" date="2015-04" db="UniProtKB">
        <authorList>
            <consortium name="EnsemblPlants"/>
        </authorList>
    </citation>
    <scope>IDENTIFICATION</scope>
    <source>
        <strain evidence="3">cv. Jemalong A17</strain>
    </source>
</reference>
<proteinExistence type="predicted"/>
<reference evidence="2 4" key="2">
    <citation type="journal article" date="2014" name="BMC Genomics">
        <title>An improved genome release (version Mt4.0) for the model legume Medicago truncatula.</title>
        <authorList>
            <person name="Tang H."/>
            <person name="Krishnakumar V."/>
            <person name="Bidwell S."/>
            <person name="Rosen B."/>
            <person name="Chan A."/>
            <person name="Zhou S."/>
            <person name="Gentzbittel L."/>
            <person name="Childs K.L."/>
            <person name="Yandell M."/>
            <person name="Gundlach H."/>
            <person name="Mayer K.F."/>
            <person name="Schwartz D.C."/>
            <person name="Town C.D."/>
        </authorList>
    </citation>
    <scope>GENOME REANNOTATION</scope>
    <source>
        <strain evidence="2">A17</strain>
        <strain evidence="3 4">cv. Jemalong A17</strain>
    </source>
</reference>
<dbReference type="EMBL" id="CM001219">
    <property type="protein sequence ID" value="KEH35641.1"/>
    <property type="molecule type" value="Genomic_DNA"/>
</dbReference>
<organism evidence="2 4">
    <name type="scientific">Medicago truncatula</name>
    <name type="common">Barrel medic</name>
    <name type="synonym">Medicago tribuloides</name>
    <dbReference type="NCBI Taxonomy" id="3880"/>
    <lineage>
        <taxon>Eukaryota</taxon>
        <taxon>Viridiplantae</taxon>
        <taxon>Streptophyta</taxon>
        <taxon>Embryophyta</taxon>
        <taxon>Tracheophyta</taxon>
        <taxon>Spermatophyta</taxon>
        <taxon>Magnoliopsida</taxon>
        <taxon>eudicotyledons</taxon>
        <taxon>Gunneridae</taxon>
        <taxon>Pentapetalae</taxon>
        <taxon>rosids</taxon>
        <taxon>fabids</taxon>
        <taxon>Fabales</taxon>
        <taxon>Fabaceae</taxon>
        <taxon>Papilionoideae</taxon>
        <taxon>50 kb inversion clade</taxon>
        <taxon>NPAAA clade</taxon>
        <taxon>Hologalegina</taxon>
        <taxon>IRL clade</taxon>
        <taxon>Trifolieae</taxon>
        <taxon>Medicago</taxon>
    </lineage>
</organism>
<keyword evidence="4" id="KW-1185">Reference proteome</keyword>
<evidence type="ECO:0000313" key="2">
    <source>
        <dbReference type="EMBL" id="KEH35641.1"/>
    </source>
</evidence>
<evidence type="ECO:0000313" key="3">
    <source>
        <dbReference type="EnsemblPlants" id="KEH35641"/>
    </source>
</evidence>
<dbReference type="HOGENOM" id="CLU_684081_0_0_1"/>
<name>A0A072V1S6_MEDTR</name>
<protein>
    <submittedName>
        <fullName evidence="2 3">Uncharacterized protein</fullName>
    </submittedName>
</protein>
<dbReference type="AlphaFoldDB" id="A0A072V1S6"/>
<sequence length="369" mass="42760">MAPPSEKNPRKRTWDHEKDLYDFLLHKIRDPNTQKKKLYDLLLHKFYINDPKADSDLIKITDGPSSIIQSQLLHLQEQNNDSNSNEEENERHRFLLKHMKRHGKSNVLEIVEDDVYVKYGGDESSCATKKKDKLGGKRRNVQTNRVVSKKGGRGRKLKGATKLSGSAARKRGINNKKSDVASKGNKNAGKRKRGRPIKIPEKNDVNEEEGVSAVKATFVDESVKKEIQDDDGDDGDDVIDIINVESLDNEVNPRKVAEFREKLMKEINRPYCEEEHKKLSREINARTPVQKYRDLRGSSKTYKGDHDGKSFLDHHLDLLKELEAARDDFPKVLRLLRGFFFWLKMFVLRNMARARDRNRIERKSETLIY</sequence>
<gene>
    <name evidence="2" type="ordered locus">MTR_3g097180</name>
</gene>
<dbReference type="PANTHER" id="PTHR34194:SF2">
    <property type="entry name" value="F14J8.16 PROTEIN"/>
    <property type="match status" value="1"/>
</dbReference>
<accession>A0A072V1S6</accession>
<evidence type="ECO:0000256" key="1">
    <source>
        <dbReference type="SAM" id="MobiDB-lite"/>
    </source>
</evidence>
<dbReference type="Proteomes" id="UP000002051">
    <property type="component" value="Chromosome 3"/>
</dbReference>
<feature type="region of interest" description="Disordered" evidence="1">
    <location>
        <begin position="127"/>
        <end position="196"/>
    </location>
</feature>
<dbReference type="STRING" id="3880.A0A072V1S6"/>